<dbReference type="AlphaFoldDB" id="A0A0S3STA1"/>
<evidence type="ECO:0000313" key="2">
    <source>
        <dbReference type="Proteomes" id="UP000291084"/>
    </source>
</evidence>
<dbReference type="EMBL" id="AP015041">
    <property type="protein sequence ID" value="BAT96034.1"/>
    <property type="molecule type" value="Genomic_DNA"/>
</dbReference>
<sequence>KERKGEKGEELKIDSQSFLSVLQRILNQLLQPFKLHARASILHSDRSISWACFLWSDDPSGKWHKVQLLFISLALVKP</sequence>
<organism evidence="1 2">
    <name type="scientific">Vigna angularis var. angularis</name>
    <dbReference type="NCBI Taxonomy" id="157739"/>
    <lineage>
        <taxon>Eukaryota</taxon>
        <taxon>Viridiplantae</taxon>
        <taxon>Streptophyta</taxon>
        <taxon>Embryophyta</taxon>
        <taxon>Tracheophyta</taxon>
        <taxon>Spermatophyta</taxon>
        <taxon>Magnoliopsida</taxon>
        <taxon>eudicotyledons</taxon>
        <taxon>Gunneridae</taxon>
        <taxon>Pentapetalae</taxon>
        <taxon>rosids</taxon>
        <taxon>fabids</taxon>
        <taxon>Fabales</taxon>
        <taxon>Fabaceae</taxon>
        <taxon>Papilionoideae</taxon>
        <taxon>50 kb inversion clade</taxon>
        <taxon>NPAAA clade</taxon>
        <taxon>indigoferoid/millettioid clade</taxon>
        <taxon>Phaseoleae</taxon>
        <taxon>Vigna</taxon>
    </lineage>
</organism>
<keyword evidence="2" id="KW-1185">Reference proteome</keyword>
<gene>
    <name evidence="1" type="primary">Vigan.08G290400</name>
    <name evidence="1" type="ORF">VIGAN_08290400</name>
</gene>
<name>A0A0S3STA1_PHAAN</name>
<accession>A0A0S3STA1</accession>
<dbReference type="Proteomes" id="UP000291084">
    <property type="component" value="Chromosome 8"/>
</dbReference>
<feature type="non-terminal residue" evidence="1">
    <location>
        <position position="1"/>
    </location>
</feature>
<protein>
    <submittedName>
        <fullName evidence="1">Uncharacterized protein</fullName>
    </submittedName>
</protein>
<reference evidence="1 2" key="1">
    <citation type="journal article" date="2015" name="Sci. Rep.">
        <title>The power of single molecule real-time sequencing technology in the de novo assembly of a eukaryotic genome.</title>
        <authorList>
            <person name="Sakai H."/>
            <person name="Naito K."/>
            <person name="Ogiso-Tanaka E."/>
            <person name="Takahashi Y."/>
            <person name="Iseki K."/>
            <person name="Muto C."/>
            <person name="Satou K."/>
            <person name="Teruya K."/>
            <person name="Shiroma A."/>
            <person name="Shimoji M."/>
            <person name="Hirano T."/>
            <person name="Itoh T."/>
            <person name="Kaga A."/>
            <person name="Tomooka N."/>
        </authorList>
    </citation>
    <scope>NUCLEOTIDE SEQUENCE [LARGE SCALE GENOMIC DNA]</scope>
    <source>
        <strain evidence="2">cv. Shumari</strain>
    </source>
</reference>
<proteinExistence type="predicted"/>
<evidence type="ECO:0000313" key="1">
    <source>
        <dbReference type="EMBL" id="BAT96034.1"/>
    </source>
</evidence>